<feature type="non-terminal residue" evidence="1">
    <location>
        <position position="1"/>
    </location>
</feature>
<sequence>PEDNIDINTLLIIRYVDETSIFEVGKYESKSSTLSIIGDTGDIFEGDDSENRTENVEDNINKGYDLESGLNEQVSQDSRVL</sequence>
<gene>
    <name evidence="1" type="ORF">DHETER_LOCUS674</name>
</gene>
<organism evidence="1 2">
    <name type="scientific">Dentiscutata heterogama</name>
    <dbReference type="NCBI Taxonomy" id="1316150"/>
    <lineage>
        <taxon>Eukaryota</taxon>
        <taxon>Fungi</taxon>
        <taxon>Fungi incertae sedis</taxon>
        <taxon>Mucoromycota</taxon>
        <taxon>Glomeromycotina</taxon>
        <taxon>Glomeromycetes</taxon>
        <taxon>Diversisporales</taxon>
        <taxon>Gigasporaceae</taxon>
        <taxon>Dentiscutata</taxon>
    </lineage>
</organism>
<evidence type="ECO:0000313" key="2">
    <source>
        <dbReference type="Proteomes" id="UP000789702"/>
    </source>
</evidence>
<keyword evidence="2" id="KW-1185">Reference proteome</keyword>
<proteinExistence type="predicted"/>
<dbReference type="Proteomes" id="UP000789702">
    <property type="component" value="Unassembled WGS sequence"/>
</dbReference>
<protein>
    <submittedName>
        <fullName evidence="1">13062_t:CDS:1</fullName>
    </submittedName>
</protein>
<evidence type="ECO:0000313" key="1">
    <source>
        <dbReference type="EMBL" id="CAG8447837.1"/>
    </source>
</evidence>
<accession>A0ACA9K268</accession>
<name>A0ACA9K268_9GLOM</name>
<reference evidence="1" key="1">
    <citation type="submission" date="2021-06" db="EMBL/GenBank/DDBJ databases">
        <authorList>
            <person name="Kallberg Y."/>
            <person name="Tangrot J."/>
            <person name="Rosling A."/>
        </authorList>
    </citation>
    <scope>NUCLEOTIDE SEQUENCE</scope>
    <source>
        <strain evidence="1">IL203A</strain>
    </source>
</reference>
<comment type="caution">
    <text evidence="1">The sequence shown here is derived from an EMBL/GenBank/DDBJ whole genome shotgun (WGS) entry which is preliminary data.</text>
</comment>
<dbReference type="EMBL" id="CAJVPU010000349">
    <property type="protein sequence ID" value="CAG8447837.1"/>
    <property type="molecule type" value="Genomic_DNA"/>
</dbReference>